<sequence length="467" mass="54862">MTSNKGVDGIVEILIAPLGSGGYEEKGVGMREYRTAKYKFPDSGKIYETSFITAAISEHLKVDKIILVGTKNSMWEEVYRYFGKIEGDLEKEKKYFSLIEKIGDQLTEVDLQCVNEVMDEFLKNINPHASGGSVCKILEYGMNDEELFKNLDIFMDLQQQFQPADKIYLDITHSFRSIPLFMYLMIDFIQTLRKDIIRLSGIYYGMFEVSRELDYTPIIDLNPLFSITKWTKGVFDFVTYGNVDLMAELMEDNDIKQTMLNISKLTNLNYIRELRSQMDKLRYQLEKVDDVPVPQSMLLYLKPELLDFVNYFKGVNNDAEFQFRLAKWFFDHNRYANGYICLAESIITYLQYIYKKRIPSIDYQNKNDRKKIQDLLLHFLKNDSNKDYQKIGQVYDEIRIIRNHIAHAGFGDHDDYDKVIKKSLELANTVEKYIFHNSNETKLSKLPSLYDFNNLRKRPNFQKESSR</sequence>
<proteinExistence type="predicted"/>
<protein>
    <recommendedName>
        <fullName evidence="3">CRISPR-associated protein</fullName>
    </recommendedName>
</protein>
<dbReference type="NCBIfam" id="TIGR02549">
    <property type="entry name" value="CRISPR_DxTHG"/>
    <property type="match status" value="1"/>
</dbReference>
<dbReference type="InterPro" id="IPR013383">
    <property type="entry name" value="CRISPR-assoc_prot_DxTHG_CS"/>
</dbReference>
<name>A0A165YSE5_9BACI</name>
<comment type="caution">
    <text evidence="1">The sequence shown here is derived from an EMBL/GenBank/DDBJ whole genome shotgun (WGS) entry which is preliminary data.</text>
</comment>
<evidence type="ECO:0000313" key="1">
    <source>
        <dbReference type="EMBL" id="KZN97399.1"/>
    </source>
</evidence>
<dbReference type="Proteomes" id="UP000076476">
    <property type="component" value="Unassembled WGS sequence"/>
</dbReference>
<dbReference type="NCBIfam" id="TIGR02221">
    <property type="entry name" value="cas_TM1812"/>
    <property type="match status" value="1"/>
</dbReference>
<evidence type="ECO:0000313" key="2">
    <source>
        <dbReference type="Proteomes" id="UP000076476"/>
    </source>
</evidence>
<keyword evidence="2" id="KW-1185">Reference proteome</keyword>
<gene>
    <name evidence="1" type="ORF">AZI98_03855</name>
</gene>
<accession>A0A165YSE5</accession>
<dbReference type="Gene3D" id="3.40.50.10640">
    <property type="entry name" value="SSO1389-like"/>
    <property type="match status" value="1"/>
</dbReference>
<evidence type="ECO:0008006" key="3">
    <source>
        <dbReference type="Google" id="ProtNLM"/>
    </source>
</evidence>
<dbReference type="AlphaFoldDB" id="A0A165YSE5"/>
<organism evidence="1 2">
    <name type="scientific">Aeribacillus pallidus</name>
    <dbReference type="NCBI Taxonomy" id="33936"/>
    <lineage>
        <taxon>Bacteria</taxon>
        <taxon>Bacillati</taxon>
        <taxon>Bacillota</taxon>
        <taxon>Bacilli</taxon>
        <taxon>Bacillales</taxon>
        <taxon>Bacillaceae</taxon>
        <taxon>Aeribacillus</taxon>
    </lineage>
</organism>
<dbReference type="EMBL" id="LWBR01000010">
    <property type="protein sequence ID" value="KZN97399.1"/>
    <property type="molecule type" value="Genomic_DNA"/>
</dbReference>
<dbReference type="STRING" id="33936.AZI98_03855"/>
<dbReference type="SUPFAM" id="SSF160980">
    <property type="entry name" value="SSO1389-like"/>
    <property type="match status" value="1"/>
</dbReference>
<reference evidence="1 2" key="1">
    <citation type="submission" date="2016-04" db="EMBL/GenBank/DDBJ databases">
        <title>Draft genome sequence of Aeribacillus pallidus 8m3 from petroleum reservoir.</title>
        <authorList>
            <person name="Poltaraus A.B."/>
            <person name="Nazina T.N."/>
            <person name="Tourova T.P."/>
            <person name="Malakho S.M."/>
            <person name="Korshunova A.V."/>
            <person name="Sokolova D.S."/>
        </authorList>
    </citation>
    <scope>NUCLEOTIDE SEQUENCE [LARGE SCALE GENOMIC DNA]</scope>
    <source>
        <strain evidence="1 2">8m3</strain>
    </source>
</reference>
<dbReference type="InterPro" id="IPR011742">
    <property type="entry name" value="CRISPR-assoc_prot_TM1812"/>
</dbReference>